<dbReference type="FunFam" id="1.10.12.10:FF:000001">
    <property type="entry name" value="Probable enoyl-CoA hydratase, mitochondrial"/>
    <property type="match status" value="1"/>
</dbReference>
<dbReference type="PANTHER" id="PTHR11941:SF169">
    <property type="entry name" value="(7AS)-7A-METHYL-1,5-DIOXO-2,3,5,6,7,7A-HEXAHYDRO-1H-INDENE-CARBOXYL-COA HYDROLASE"/>
    <property type="match status" value="1"/>
</dbReference>
<accession>D3F4A0</accession>
<evidence type="ECO:0000256" key="3">
    <source>
        <dbReference type="ARBA" id="ARBA00023098"/>
    </source>
</evidence>
<keyword evidence="3" id="KW-0443">Lipid metabolism</keyword>
<evidence type="ECO:0000313" key="8">
    <source>
        <dbReference type="Proteomes" id="UP000008229"/>
    </source>
</evidence>
<dbReference type="InterPro" id="IPR014748">
    <property type="entry name" value="Enoyl-CoA_hydra_C"/>
</dbReference>
<reference evidence="7 8" key="1">
    <citation type="journal article" date="2010" name="Stand. Genomic Sci.">
        <title>Complete genome sequence of Conexibacter woesei type strain (ID131577).</title>
        <authorList>
            <person name="Pukall R."/>
            <person name="Lapidus A."/>
            <person name="Glavina Del Rio T."/>
            <person name="Copeland A."/>
            <person name="Tice H."/>
            <person name="Cheng J.-F."/>
            <person name="Lucas S."/>
            <person name="Chen F."/>
            <person name="Nolan M."/>
            <person name="Bruce D."/>
            <person name="Goodwin L."/>
            <person name="Pitluck S."/>
            <person name="Mavromatis K."/>
            <person name="Ivanova N."/>
            <person name="Ovchinnikova G."/>
            <person name="Pati A."/>
            <person name="Chen A."/>
            <person name="Palaniappan K."/>
            <person name="Land M."/>
            <person name="Hauser L."/>
            <person name="Chang Y.-J."/>
            <person name="Jeffries C.D."/>
            <person name="Chain P."/>
            <person name="Meincke L."/>
            <person name="Sims D."/>
            <person name="Brettin T."/>
            <person name="Detter J.C."/>
            <person name="Rohde M."/>
            <person name="Goeker M."/>
            <person name="Bristow J."/>
            <person name="Eisen J.A."/>
            <person name="Markowitz V."/>
            <person name="Kyrpides N.C."/>
            <person name="Klenk H.-P."/>
            <person name="Hugenholtz P."/>
        </authorList>
    </citation>
    <scope>NUCLEOTIDE SEQUENCE [LARGE SCALE GENOMIC DNA]</scope>
    <source>
        <strain evidence="8">DSM 14684 / CIP 108061 / JCM 11494 / NBRC 100937 / ID131577</strain>
    </source>
</reference>
<dbReference type="EC" id="4.2.1.17" evidence="2"/>
<evidence type="ECO:0000256" key="1">
    <source>
        <dbReference type="ARBA" id="ARBA00005254"/>
    </source>
</evidence>
<dbReference type="GO" id="GO:0006635">
    <property type="term" value="P:fatty acid beta-oxidation"/>
    <property type="evidence" value="ECO:0007669"/>
    <property type="project" value="TreeGrafter"/>
</dbReference>
<dbReference type="OrthoDB" id="9790967at2"/>
<dbReference type="CDD" id="cd06558">
    <property type="entry name" value="crotonase-like"/>
    <property type="match status" value="1"/>
</dbReference>
<dbReference type="PANTHER" id="PTHR11941">
    <property type="entry name" value="ENOYL-COA HYDRATASE-RELATED"/>
    <property type="match status" value="1"/>
</dbReference>
<protein>
    <recommendedName>
        <fullName evidence="2">enoyl-CoA hydratase</fullName>
        <ecNumber evidence="2">4.2.1.17</ecNumber>
    </recommendedName>
</protein>
<dbReference type="Proteomes" id="UP000008229">
    <property type="component" value="Chromosome"/>
</dbReference>
<dbReference type="EMBL" id="CP001854">
    <property type="protein sequence ID" value="ADB50472.1"/>
    <property type="molecule type" value="Genomic_DNA"/>
</dbReference>
<evidence type="ECO:0000256" key="6">
    <source>
        <dbReference type="ARBA" id="ARBA00023717"/>
    </source>
</evidence>
<proteinExistence type="inferred from homology"/>
<dbReference type="InterPro" id="IPR001753">
    <property type="entry name" value="Enoyl-CoA_hydra/iso"/>
</dbReference>
<evidence type="ECO:0000256" key="4">
    <source>
        <dbReference type="ARBA" id="ARBA00023239"/>
    </source>
</evidence>
<evidence type="ECO:0000256" key="2">
    <source>
        <dbReference type="ARBA" id="ARBA00012076"/>
    </source>
</evidence>
<dbReference type="STRING" id="469383.Cwoe_2046"/>
<dbReference type="Gene3D" id="3.90.226.10">
    <property type="entry name" value="2-enoyl-CoA Hydratase, Chain A, domain 1"/>
    <property type="match status" value="1"/>
</dbReference>
<gene>
    <name evidence="7" type="ordered locus">Cwoe_2046</name>
</gene>
<reference evidence="8" key="2">
    <citation type="submission" date="2010-01" db="EMBL/GenBank/DDBJ databases">
        <title>The complete genome of Conexibacter woesei DSM 14684.</title>
        <authorList>
            <consortium name="US DOE Joint Genome Institute (JGI-PGF)"/>
            <person name="Lucas S."/>
            <person name="Copeland A."/>
            <person name="Lapidus A."/>
            <person name="Glavina del Rio T."/>
            <person name="Dalin E."/>
            <person name="Tice H."/>
            <person name="Bruce D."/>
            <person name="Goodwin L."/>
            <person name="Pitluck S."/>
            <person name="Kyrpides N."/>
            <person name="Mavromatis K."/>
            <person name="Ivanova N."/>
            <person name="Mikhailova N."/>
            <person name="Chertkov O."/>
            <person name="Brettin T."/>
            <person name="Detter J.C."/>
            <person name="Han C."/>
            <person name="Larimer F."/>
            <person name="Land M."/>
            <person name="Hauser L."/>
            <person name="Markowitz V."/>
            <person name="Cheng J.-F."/>
            <person name="Hugenholtz P."/>
            <person name="Woyke T."/>
            <person name="Wu D."/>
            <person name="Pukall R."/>
            <person name="Steenblock K."/>
            <person name="Schneider S."/>
            <person name="Klenk H.-P."/>
            <person name="Eisen J.A."/>
        </authorList>
    </citation>
    <scope>NUCLEOTIDE SEQUENCE [LARGE SCALE GENOMIC DNA]</scope>
    <source>
        <strain evidence="8">DSM 14684 / CIP 108061 / JCM 11494 / NBRC 100937 / ID131577</strain>
    </source>
</reference>
<name>D3F4A0_CONWI</name>
<dbReference type="Pfam" id="PF00378">
    <property type="entry name" value="ECH_1"/>
    <property type="match status" value="1"/>
</dbReference>
<dbReference type="Gene3D" id="1.10.12.10">
    <property type="entry name" value="Lyase 2-enoyl-coa Hydratase, Chain A, domain 2"/>
    <property type="match status" value="1"/>
</dbReference>
<dbReference type="FunFam" id="3.90.226.10:FF:000009">
    <property type="entry name" value="Carnitinyl-CoA dehydratase"/>
    <property type="match status" value="1"/>
</dbReference>
<comment type="catalytic activity">
    <reaction evidence="5">
        <text>a (3S)-3-hydroxyacyl-CoA = a (2E)-enoyl-CoA + H2O</text>
        <dbReference type="Rhea" id="RHEA:16105"/>
        <dbReference type="ChEBI" id="CHEBI:15377"/>
        <dbReference type="ChEBI" id="CHEBI:57318"/>
        <dbReference type="ChEBI" id="CHEBI:58856"/>
        <dbReference type="EC" id="4.2.1.17"/>
    </reaction>
</comment>
<dbReference type="RefSeq" id="WP_012933523.1">
    <property type="nucleotide sequence ID" value="NC_013739.1"/>
</dbReference>
<evidence type="ECO:0000313" key="7">
    <source>
        <dbReference type="EMBL" id="ADB50472.1"/>
    </source>
</evidence>
<comment type="similarity">
    <text evidence="1">Belongs to the enoyl-CoA hydratase/isomerase family.</text>
</comment>
<dbReference type="KEGG" id="cwo:Cwoe_2046"/>
<sequence>MEPLVTLHVHDGVATLRIDRPPLNALNEQLLDRLRALAAEVDRRADVGAVVLTGGPKVFAAGADIKEIAARSYAEMADAVQHLQDGFSSIARIRVPVVAAIAGYALGGGCELALCADHRVAASNAQLGLPEILLGVIPGGGGTQRLARLIGPARAKQLIFSGRMLDAAEALELDLVDEVVAPERLEAHAHAWADRLARGPRHALRAAKEAIDRGLDTDLETGLAIERARFATLFATEDRTIGMESFAEHGLGKARFVGG</sequence>
<keyword evidence="7" id="KW-0413">Isomerase</keyword>
<organism evidence="7 8">
    <name type="scientific">Conexibacter woesei (strain DSM 14684 / CCUG 47730 / CIP 108061 / JCM 11494 / NBRC 100937 / ID131577)</name>
    <dbReference type="NCBI Taxonomy" id="469383"/>
    <lineage>
        <taxon>Bacteria</taxon>
        <taxon>Bacillati</taxon>
        <taxon>Actinomycetota</taxon>
        <taxon>Thermoleophilia</taxon>
        <taxon>Solirubrobacterales</taxon>
        <taxon>Conexibacteraceae</taxon>
        <taxon>Conexibacter</taxon>
    </lineage>
</organism>
<dbReference type="SUPFAM" id="SSF52096">
    <property type="entry name" value="ClpP/crotonase"/>
    <property type="match status" value="1"/>
</dbReference>
<dbReference type="HOGENOM" id="CLU_009834_7_6_11"/>
<dbReference type="GO" id="GO:0016853">
    <property type="term" value="F:isomerase activity"/>
    <property type="evidence" value="ECO:0007669"/>
    <property type="project" value="UniProtKB-KW"/>
</dbReference>
<dbReference type="GO" id="GO:0004300">
    <property type="term" value="F:enoyl-CoA hydratase activity"/>
    <property type="evidence" value="ECO:0007669"/>
    <property type="project" value="UniProtKB-EC"/>
</dbReference>
<dbReference type="eggNOG" id="COG1024">
    <property type="taxonomic scope" value="Bacteria"/>
</dbReference>
<keyword evidence="8" id="KW-1185">Reference proteome</keyword>
<comment type="catalytic activity">
    <reaction evidence="6">
        <text>a 4-saturated-(3S)-3-hydroxyacyl-CoA = a (3E)-enoyl-CoA + H2O</text>
        <dbReference type="Rhea" id="RHEA:20724"/>
        <dbReference type="ChEBI" id="CHEBI:15377"/>
        <dbReference type="ChEBI" id="CHEBI:58521"/>
        <dbReference type="ChEBI" id="CHEBI:137480"/>
        <dbReference type="EC" id="4.2.1.17"/>
    </reaction>
</comment>
<dbReference type="InterPro" id="IPR029045">
    <property type="entry name" value="ClpP/crotonase-like_dom_sf"/>
</dbReference>
<keyword evidence="4" id="KW-0456">Lyase</keyword>
<evidence type="ECO:0000256" key="5">
    <source>
        <dbReference type="ARBA" id="ARBA00023709"/>
    </source>
</evidence>
<dbReference type="AlphaFoldDB" id="D3F4A0"/>